<dbReference type="Gene3D" id="3.30.479.30">
    <property type="entry name" value="Band 7 domain"/>
    <property type="match status" value="1"/>
</dbReference>
<feature type="domain" description="Band 7" evidence="1">
    <location>
        <begin position="50"/>
        <end position="185"/>
    </location>
</feature>
<dbReference type="PANTHER" id="PTHR43327">
    <property type="entry name" value="STOMATIN-LIKE PROTEIN 2, MITOCHONDRIAL"/>
    <property type="match status" value="1"/>
</dbReference>
<evidence type="ECO:0000259" key="1">
    <source>
        <dbReference type="Pfam" id="PF01145"/>
    </source>
</evidence>
<feature type="non-terminal residue" evidence="2">
    <location>
        <position position="1"/>
    </location>
</feature>
<dbReference type="InterPro" id="IPR036013">
    <property type="entry name" value="Band_7/SPFH_dom_sf"/>
</dbReference>
<dbReference type="Pfam" id="PF01145">
    <property type="entry name" value="Band_7"/>
    <property type="match status" value="1"/>
</dbReference>
<reference evidence="2" key="1">
    <citation type="journal article" date="2014" name="Front. Microbiol.">
        <title>High frequency of phylogenetically diverse reductive dehalogenase-homologous genes in deep subseafloor sedimentary metagenomes.</title>
        <authorList>
            <person name="Kawai M."/>
            <person name="Futagami T."/>
            <person name="Toyoda A."/>
            <person name="Takaki Y."/>
            <person name="Nishi S."/>
            <person name="Hori S."/>
            <person name="Arai W."/>
            <person name="Tsubouchi T."/>
            <person name="Morono Y."/>
            <person name="Uchiyama I."/>
            <person name="Ito T."/>
            <person name="Fujiyama A."/>
            <person name="Inagaki F."/>
            <person name="Takami H."/>
        </authorList>
    </citation>
    <scope>NUCLEOTIDE SEQUENCE</scope>
    <source>
        <strain evidence="2">Expedition CK06-06</strain>
    </source>
</reference>
<dbReference type="EMBL" id="BARW01025691">
    <property type="protein sequence ID" value="GAJ11382.1"/>
    <property type="molecule type" value="Genomic_DNA"/>
</dbReference>
<dbReference type="InterPro" id="IPR050710">
    <property type="entry name" value="Band7/mec-2_domain"/>
</dbReference>
<sequence length="260" mass="29575">VNSFWYPEMLPPGPKERIRIPQEALNPVKDGYCITRSEERTQSVSVSTGSDYSIVHCKWQLTYQIDDPERFFKNVYIEDVKPGQSYFDVITKSITPFLKAMFDDAVVTAMVHYTIDEALSSQDTIPDHVRKLLQEKLSKIGSGIKVVSVELTDTIWPRQVNEAFLATHKASQERQKAVSEARTYAGNTLSEAAGLSAEKIAQARAYRTKVVETAKADAEYLQKLLPEYRKRPELVVQKIYLDAITHIFNNVDEKMIIQPT</sequence>
<organism evidence="2">
    <name type="scientific">marine sediment metagenome</name>
    <dbReference type="NCBI Taxonomy" id="412755"/>
    <lineage>
        <taxon>unclassified sequences</taxon>
        <taxon>metagenomes</taxon>
        <taxon>ecological metagenomes</taxon>
    </lineage>
</organism>
<comment type="caution">
    <text evidence="2">The sequence shown here is derived from an EMBL/GenBank/DDBJ whole genome shotgun (WGS) entry which is preliminary data.</text>
</comment>
<dbReference type="InterPro" id="IPR001107">
    <property type="entry name" value="Band_7"/>
</dbReference>
<dbReference type="AlphaFoldDB" id="X1V6A3"/>
<accession>X1V6A3</accession>
<gene>
    <name evidence="2" type="ORF">S12H4_42054</name>
</gene>
<proteinExistence type="predicted"/>
<protein>
    <recommendedName>
        <fullName evidence="1">Band 7 domain-containing protein</fullName>
    </recommendedName>
</protein>
<feature type="non-terminal residue" evidence="2">
    <location>
        <position position="260"/>
    </location>
</feature>
<evidence type="ECO:0000313" key="2">
    <source>
        <dbReference type="EMBL" id="GAJ11382.1"/>
    </source>
</evidence>
<dbReference type="PANTHER" id="PTHR43327:SF2">
    <property type="entry name" value="MODULATOR OF FTSH PROTEASE HFLK"/>
    <property type="match status" value="1"/>
</dbReference>
<name>X1V6A3_9ZZZZ</name>
<dbReference type="SUPFAM" id="SSF117892">
    <property type="entry name" value="Band 7/SPFH domain"/>
    <property type="match status" value="1"/>
</dbReference>